<sequence length="149" mass="16884">MMIPRFFVLPFVVSSLLLTVHGFSASLPKRRVSSNSNSRLFYSVKDEDKPIECFLVFTEDDDSVAAPPQVVCTSQPDEYAWFNGIKRDNLVPTDGVHEHAVQCVEGESPRGSPWWRFLYPIVCHLMLPNDNTISRVSEIGRIKSLPLVF</sequence>
<name>A0A9N8DRY9_9STRA</name>
<dbReference type="OrthoDB" id="46967at2759"/>
<reference evidence="2" key="1">
    <citation type="submission" date="2020-06" db="EMBL/GenBank/DDBJ databases">
        <authorList>
            <consortium name="Plant Systems Biology data submission"/>
        </authorList>
    </citation>
    <scope>NUCLEOTIDE SEQUENCE</scope>
    <source>
        <strain evidence="2">D6</strain>
    </source>
</reference>
<evidence type="ECO:0000313" key="3">
    <source>
        <dbReference type="Proteomes" id="UP001153069"/>
    </source>
</evidence>
<keyword evidence="1" id="KW-0732">Signal</keyword>
<protein>
    <submittedName>
        <fullName evidence="2">Uncharacterized protein</fullName>
    </submittedName>
</protein>
<evidence type="ECO:0000313" key="2">
    <source>
        <dbReference type="EMBL" id="CAB9504844.1"/>
    </source>
</evidence>
<accession>A0A9N8DRY9</accession>
<dbReference type="EMBL" id="CAICTM010000209">
    <property type="protein sequence ID" value="CAB9504844.1"/>
    <property type="molecule type" value="Genomic_DNA"/>
</dbReference>
<dbReference type="Proteomes" id="UP001153069">
    <property type="component" value="Unassembled WGS sequence"/>
</dbReference>
<evidence type="ECO:0000256" key="1">
    <source>
        <dbReference type="SAM" id="SignalP"/>
    </source>
</evidence>
<comment type="caution">
    <text evidence="2">The sequence shown here is derived from an EMBL/GenBank/DDBJ whole genome shotgun (WGS) entry which is preliminary data.</text>
</comment>
<gene>
    <name evidence="2" type="ORF">SEMRO_210_G087750.1</name>
</gene>
<proteinExistence type="predicted"/>
<organism evidence="2 3">
    <name type="scientific">Seminavis robusta</name>
    <dbReference type="NCBI Taxonomy" id="568900"/>
    <lineage>
        <taxon>Eukaryota</taxon>
        <taxon>Sar</taxon>
        <taxon>Stramenopiles</taxon>
        <taxon>Ochrophyta</taxon>
        <taxon>Bacillariophyta</taxon>
        <taxon>Bacillariophyceae</taxon>
        <taxon>Bacillariophycidae</taxon>
        <taxon>Naviculales</taxon>
        <taxon>Naviculaceae</taxon>
        <taxon>Seminavis</taxon>
    </lineage>
</organism>
<dbReference type="AlphaFoldDB" id="A0A9N8DRY9"/>
<feature type="signal peptide" evidence="1">
    <location>
        <begin position="1"/>
        <end position="22"/>
    </location>
</feature>
<keyword evidence="3" id="KW-1185">Reference proteome</keyword>
<feature type="chain" id="PRO_5040228609" evidence="1">
    <location>
        <begin position="23"/>
        <end position="149"/>
    </location>
</feature>